<dbReference type="PROSITE" id="PS51381">
    <property type="entry name" value="C2_B9"/>
    <property type="match status" value="1"/>
</dbReference>
<dbReference type="AlphaFoldDB" id="A0AAW1SAK8"/>
<evidence type="ECO:0000313" key="9">
    <source>
        <dbReference type="Proteomes" id="UP001438707"/>
    </source>
</evidence>
<evidence type="ECO:0000256" key="2">
    <source>
        <dbReference type="ARBA" id="ARBA00022490"/>
    </source>
</evidence>
<gene>
    <name evidence="8" type="ORF">WJX74_009813</name>
</gene>
<comment type="caution">
    <text evidence="8">The sequence shown here is derived from an EMBL/GenBank/DDBJ whole genome shotgun (WGS) entry which is preliminary data.</text>
</comment>
<keyword evidence="3" id="KW-0970">Cilium biogenesis/degradation</keyword>
<dbReference type="Pfam" id="PF07162">
    <property type="entry name" value="B9-C2"/>
    <property type="match status" value="1"/>
</dbReference>
<comment type="similarity">
    <text evidence="6">Belongs to the B9D family.</text>
</comment>
<evidence type="ECO:0000256" key="3">
    <source>
        <dbReference type="ARBA" id="ARBA00022794"/>
    </source>
</evidence>
<reference evidence="8 9" key="1">
    <citation type="journal article" date="2024" name="Nat. Commun.">
        <title>Phylogenomics reveals the evolutionary origins of lichenization in chlorophyte algae.</title>
        <authorList>
            <person name="Puginier C."/>
            <person name="Libourel C."/>
            <person name="Otte J."/>
            <person name="Skaloud P."/>
            <person name="Haon M."/>
            <person name="Grisel S."/>
            <person name="Petersen M."/>
            <person name="Berrin J.G."/>
            <person name="Delaux P.M."/>
            <person name="Dal Grande F."/>
            <person name="Keller J."/>
        </authorList>
    </citation>
    <scope>NUCLEOTIDE SEQUENCE [LARGE SCALE GENOMIC DNA]</scope>
    <source>
        <strain evidence="8 9">SAG 2145</strain>
    </source>
</reference>
<comment type="subcellular location">
    <subcellularLocation>
        <location evidence="1">Cytoplasm</location>
        <location evidence="1">Cytoskeleton</location>
        <location evidence="1">Cilium basal body</location>
    </subcellularLocation>
</comment>
<keyword evidence="5" id="KW-0966">Cell projection</keyword>
<keyword evidence="9" id="KW-1185">Reference proteome</keyword>
<accession>A0AAW1SAK8</accession>
<dbReference type="Proteomes" id="UP001438707">
    <property type="component" value="Unassembled WGS sequence"/>
</dbReference>
<dbReference type="InterPro" id="IPR010796">
    <property type="entry name" value="C2_B9-type_dom"/>
</dbReference>
<evidence type="ECO:0000256" key="4">
    <source>
        <dbReference type="ARBA" id="ARBA00023212"/>
    </source>
</evidence>
<name>A0AAW1SAK8_9CHLO</name>
<sequence>MDSADCFTVYFTGQLSSVKIPGCKNAYCRYQVLHGEDWERLQGAEHGLTQLARGGRKQELVWNFPLELAYRSTNAHGWPQLIVSVYGFDGWGRDVIRGYGSAYLPTFSGRHKVKMHLFRPQSATTAQAFTGWLWGMQAEYADGAYPGCTEGRELTRTISAGQVNVEMTTMTKDMELYGYSDGAQPVSTRNGPA</sequence>
<keyword evidence="2" id="KW-0963">Cytoplasm</keyword>
<dbReference type="PANTHER" id="PTHR12968">
    <property type="entry name" value="B9 DOMAIN-CONTAINING"/>
    <property type="match status" value="1"/>
</dbReference>
<evidence type="ECO:0000256" key="6">
    <source>
        <dbReference type="ARBA" id="ARBA00038411"/>
    </source>
</evidence>
<dbReference type="GO" id="GO:0060271">
    <property type="term" value="P:cilium assembly"/>
    <property type="evidence" value="ECO:0007669"/>
    <property type="project" value="TreeGrafter"/>
</dbReference>
<organism evidence="8 9">
    <name type="scientific">Apatococcus lobatus</name>
    <dbReference type="NCBI Taxonomy" id="904363"/>
    <lineage>
        <taxon>Eukaryota</taxon>
        <taxon>Viridiplantae</taxon>
        <taxon>Chlorophyta</taxon>
        <taxon>core chlorophytes</taxon>
        <taxon>Trebouxiophyceae</taxon>
        <taxon>Chlorellales</taxon>
        <taxon>Chlorellaceae</taxon>
        <taxon>Apatococcus</taxon>
    </lineage>
</organism>
<keyword evidence="4" id="KW-0206">Cytoskeleton</keyword>
<proteinExistence type="inferred from homology"/>
<dbReference type="GO" id="GO:0036038">
    <property type="term" value="C:MKS complex"/>
    <property type="evidence" value="ECO:0007669"/>
    <property type="project" value="TreeGrafter"/>
</dbReference>
<evidence type="ECO:0000256" key="5">
    <source>
        <dbReference type="ARBA" id="ARBA00023273"/>
    </source>
</evidence>
<evidence type="ECO:0000256" key="1">
    <source>
        <dbReference type="ARBA" id="ARBA00004120"/>
    </source>
</evidence>
<evidence type="ECO:0000256" key="7">
    <source>
        <dbReference type="ARBA" id="ARBA00039274"/>
    </source>
</evidence>
<evidence type="ECO:0000313" key="8">
    <source>
        <dbReference type="EMBL" id="KAK9843284.1"/>
    </source>
</evidence>
<dbReference type="PANTHER" id="PTHR12968:SF1">
    <property type="entry name" value="B9 DOMAIN-CONTAINING PROTEIN 1"/>
    <property type="match status" value="1"/>
</dbReference>
<dbReference type="EMBL" id="JALJOS010000002">
    <property type="protein sequence ID" value="KAK9843284.1"/>
    <property type="molecule type" value="Genomic_DNA"/>
</dbReference>
<protein>
    <recommendedName>
        <fullName evidence="7">B9 domain-containing protein 1</fullName>
    </recommendedName>
</protein>